<dbReference type="GO" id="GO:0008933">
    <property type="term" value="F:peptidoglycan lytic transglycosylase activity"/>
    <property type="evidence" value="ECO:0007669"/>
    <property type="project" value="TreeGrafter"/>
</dbReference>
<evidence type="ECO:0000313" key="3">
    <source>
        <dbReference type="EMBL" id="OGI72047.1"/>
    </source>
</evidence>
<dbReference type="InterPro" id="IPR023346">
    <property type="entry name" value="Lysozyme-like_dom_sf"/>
</dbReference>
<dbReference type="InterPro" id="IPR043426">
    <property type="entry name" value="MltB-like"/>
</dbReference>
<evidence type="ECO:0000313" key="4">
    <source>
        <dbReference type="Proteomes" id="UP000179686"/>
    </source>
</evidence>
<protein>
    <recommendedName>
        <fullName evidence="2">Transglycosylase SLT domain-containing protein</fullName>
    </recommendedName>
</protein>
<evidence type="ECO:0000259" key="2">
    <source>
        <dbReference type="Pfam" id="PF13406"/>
    </source>
</evidence>
<dbReference type="InterPro" id="IPR031304">
    <property type="entry name" value="SLT_2"/>
</dbReference>
<dbReference type="Gene3D" id="1.10.530.10">
    <property type="match status" value="1"/>
</dbReference>
<dbReference type="STRING" id="1801752.A3J61_01565"/>
<accession>A0A1F6VQS4</accession>
<dbReference type="Gene3D" id="6.10.250.3150">
    <property type="match status" value="1"/>
</dbReference>
<feature type="coiled-coil region" evidence="1">
    <location>
        <begin position="30"/>
        <end position="99"/>
    </location>
</feature>
<proteinExistence type="predicted"/>
<sequence>MLKRLLAVIYITIVIFAPITQSVWAQSSSADLSIEQRAQLESELRVLEQEIAEKEALLAKQKGQSGSIQNDLNILINDIKRAKLQIQAKNLIISKLSKEIGTRVSKINNLDQKISSGQDSISDLIRKTRELDNTSVAHVLLSDKTVSEFYHDIDAFEIIKRALREHVTGVKEAKTDTEIEKKNLEKDKNKQVDAKVTIESEKKKVEKNEQEKKKLLTISKEKESAYQKELAARQKRKNEILSALFKLRDTGAIKFGDALNYAKSASAKTGVRPALILAIITQESNLGANVGTCNKAGQAESKSWRKIMPGPESLAAGRSSRDDQTPYLKIVAKLGLNPDTTPLSCPIPGGGWGGAMGPSQFIPTTWISYENKIAAALGKSTANPWNAEDAIMATALYLSERGAKDGGYSAERNAACKYYSGGACKDGRKPPNTFYGNAVMSIANKIQAQIDELQGLQ</sequence>
<dbReference type="Proteomes" id="UP000179686">
    <property type="component" value="Unassembled WGS sequence"/>
</dbReference>
<evidence type="ECO:0000256" key="1">
    <source>
        <dbReference type="SAM" id="Coils"/>
    </source>
</evidence>
<comment type="caution">
    <text evidence="3">The sequence shown here is derived from an EMBL/GenBank/DDBJ whole genome shotgun (WGS) entry which is preliminary data.</text>
</comment>
<dbReference type="PANTHER" id="PTHR30163">
    <property type="entry name" value="MEMBRANE-BOUND LYTIC MUREIN TRANSGLYCOSYLASE B"/>
    <property type="match status" value="1"/>
</dbReference>
<gene>
    <name evidence="3" type="ORF">A3J61_01565</name>
</gene>
<dbReference type="AlphaFoldDB" id="A0A1F6VQS4"/>
<feature type="domain" description="Transglycosylase SLT" evidence="2">
    <location>
        <begin position="262"/>
        <end position="406"/>
    </location>
</feature>
<dbReference type="EMBL" id="MFUC01000013">
    <property type="protein sequence ID" value="OGI72047.1"/>
    <property type="molecule type" value="Genomic_DNA"/>
</dbReference>
<keyword evidence="1" id="KW-0175">Coiled coil</keyword>
<dbReference type="SUPFAM" id="SSF53955">
    <property type="entry name" value="Lysozyme-like"/>
    <property type="match status" value="1"/>
</dbReference>
<dbReference type="GO" id="GO:0009253">
    <property type="term" value="P:peptidoglycan catabolic process"/>
    <property type="evidence" value="ECO:0007669"/>
    <property type="project" value="TreeGrafter"/>
</dbReference>
<reference evidence="3 4" key="1">
    <citation type="journal article" date="2016" name="Nat. Commun.">
        <title>Thousands of microbial genomes shed light on interconnected biogeochemical processes in an aquifer system.</title>
        <authorList>
            <person name="Anantharaman K."/>
            <person name="Brown C.T."/>
            <person name="Hug L.A."/>
            <person name="Sharon I."/>
            <person name="Castelle C.J."/>
            <person name="Probst A.J."/>
            <person name="Thomas B.C."/>
            <person name="Singh A."/>
            <person name="Wilkins M.J."/>
            <person name="Karaoz U."/>
            <person name="Brodie E.L."/>
            <person name="Williams K.H."/>
            <person name="Hubbard S.S."/>
            <person name="Banfield J.F."/>
        </authorList>
    </citation>
    <scope>NUCLEOTIDE SEQUENCE [LARGE SCALE GENOMIC DNA]</scope>
</reference>
<dbReference type="PANTHER" id="PTHR30163:SF8">
    <property type="entry name" value="LYTIC MUREIN TRANSGLYCOSYLASE"/>
    <property type="match status" value="1"/>
</dbReference>
<name>A0A1F6VQS4_9BACT</name>
<dbReference type="Pfam" id="PF13406">
    <property type="entry name" value="SLT_2"/>
    <property type="match status" value="1"/>
</dbReference>
<organism evidence="3 4">
    <name type="scientific">Candidatus Nomurabacteria bacterium RIFCSPHIGHO2_02_FULL_38_15</name>
    <dbReference type="NCBI Taxonomy" id="1801752"/>
    <lineage>
        <taxon>Bacteria</taxon>
        <taxon>Candidatus Nomuraibacteriota</taxon>
    </lineage>
</organism>